<dbReference type="Proteomes" id="UP001431221">
    <property type="component" value="Unassembled WGS sequence"/>
</dbReference>
<dbReference type="InterPro" id="IPR002477">
    <property type="entry name" value="Peptidoglycan-bd-like"/>
</dbReference>
<keyword evidence="5" id="KW-1185">Reference proteome</keyword>
<dbReference type="Pfam" id="PF01510">
    <property type="entry name" value="Amidase_2"/>
    <property type="match status" value="1"/>
</dbReference>
<dbReference type="PANTHER" id="PTHR11022:SF41">
    <property type="entry name" value="PEPTIDOGLYCAN-RECOGNITION PROTEIN LC-RELATED"/>
    <property type="match status" value="1"/>
</dbReference>
<dbReference type="Gene3D" id="1.10.101.10">
    <property type="entry name" value="PGBD-like superfamily/PGBD"/>
    <property type="match status" value="1"/>
</dbReference>
<dbReference type="SMART" id="SM00644">
    <property type="entry name" value="Ami_2"/>
    <property type="match status" value="1"/>
</dbReference>
<reference evidence="4" key="1">
    <citation type="submission" date="2022-04" db="EMBL/GenBank/DDBJ databases">
        <title>Roseibium sp. CAU 1639 isolated from mud.</title>
        <authorList>
            <person name="Kim W."/>
        </authorList>
    </citation>
    <scope>NUCLEOTIDE SEQUENCE</scope>
    <source>
        <strain evidence="4">CAU 1639</strain>
    </source>
</reference>
<dbReference type="SUPFAM" id="SSF47090">
    <property type="entry name" value="PGBD-like"/>
    <property type="match status" value="1"/>
</dbReference>
<evidence type="ECO:0000259" key="2">
    <source>
        <dbReference type="SMART" id="SM00644"/>
    </source>
</evidence>
<dbReference type="InterPro" id="IPR002502">
    <property type="entry name" value="Amidase_domain"/>
</dbReference>
<evidence type="ECO:0000259" key="3">
    <source>
        <dbReference type="SMART" id="SM00701"/>
    </source>
</evidence>
<evidence type="ECO:0000256" key="1">
    <source>
        <dbReference type="ARBA" id="ARBA00007553"/>
    </source>
</evidence>
<accession>A0ABT0GRA2</accession>
<evidence type="ECO:0000313" key="4">
    <source>
        <dbReference type="EMBL" id="MCK7611954.1"/>
    </source>
</evidence>
<dbReference type="SUPFAM" id="SSF55846">
    <property type="entry name" value="N-acetylmuramoyl-L-alanine amidase-like"/>
    <property type="match status" value="1"/>
</dbReference>
<dbReference type="RefSeq" id="WP_248152692.1">
    <property type="nucleotide sequence ID" value="NZ_JALNMJ010000004.1"/>
</dbReference>
<dbReference type="InterPro" id="IPR036366">
    <property type="entry name" value="PGBDSf"/>
</dbReference>
<dbReference type="InterPro" id="IPR015510">
    <property type="entry name" value="PGRP"/>
</dbReference>
<dbReference type="CDD" id="cd06583">
    <property type="entry name" value="PGRP"/>
    <property type="match status" value="1"/>
</dbReference>
<dbReference type="Gene3D" id="3.40.80.10">
    <property type="entry name" value="Peptidoglycan recognition protein-like"/>
    <property type="match status" value="1"/>
</dbReference>
<sequence length="252" mass="27864">MSKQQEPAMFHFAKPARTVHTTWLHCSASDNPKHDDVSVMDAWHKARGWSGVGYHFFIKRDGTVQTGRPINRIGAHVAGHNTGSIGICLHGLKEDRFTKAQFESLRKLCRQINAAYGLQMRFRGHREVAAKACPVFDYRKVLGLDSKGYVIEPVGTREPVRLNAIPDTDSAATVNYPELDIGDRGDAVKRLQELLNSAGAFMGIDLKVDGIFGGQTAQAVIDLKQEYDLYPTPVVVAHVWRTLIAAEKAQAA</sequence>
<dbReference type="EMBL" id="JALNMJ010000004">
    <property type="protein sequence ID" value="MCK7611954.1"/>
    <property type="molecule type" value="Genomic_DNA"/>
</dbReference>
<dbReference type="InterPro" id="IPR006619">
    <property type="entry name" value="PGRP_domain_met/bac"/>
</dbReference>
<name>A0ABT0GRA2_9HYPH</name>
<dbReference type="InterPro" id="IPR036365">
    <property type="entry name" value="PGBD-like_sf"/>
</dbReference>
<comment type="similarity">
    <text evidence="1">Belongs to the N-acetylmuramoyl-L-alanine amidase 2 family.</text>
</comment>
<dbReference type="PANTHER" id="PTHR11022">
    <property type="entry name" value="PEPTIDOGLYCAN RECOGNITION PROTEIN"/>
    <property type="match status" value="1"/>
</dbReference>
<feature type="domain" description="Peptidoglycan recognition protein family" evidence="3">
    <location>
        <begin position="15"/>
        <end position="129"/>
    </location>
</feature>
<dbReference type="Pfam" id="PF01471">
    <property type="entry name" value="PG_binding_1"/>
    <property type="match status" value="1"/>
</dbReference>
<proteinExistence type="inferred from homology"/>
<evidence type="ECO:0000313" key="5">
    <source>
        <dbReference type="Proteomes" id="UP001431221"/>
    </source>
</evidence>
<dbReference type="SMART" id="SM00701">
    <property type="entry name" value="PGRP"/>
    <property type="match status" value="1"/>
</dbReference>
<dbReference type="InterPro" id="IPR036505">
    <property type="entry name" value="Amidase/PGRP_sf"/>
</dbReference>
<protein>
    <submittedName>
        <fullName evidence="4">N-acetylmuramoyl-L-alanine amidase</fullName>
    </submittedName>
</protein>
<organism evidence="4 5">
    <name type="scientific">Roseibium sediminicola</name>
    <dbReference type="NCBI Taxonomy" id="2933272"/>
    <lineage>
        <taxon>Bacteria</taxon>
        <taxon>Pseudomonadati</taxon>
        <taxon>Pseudomonadota</taxon>
        <taxon>Alphaproteobacteria</taxon>
        <taxon>Hyphomicrobiales</taxon>
        <taxon>Stappiaceae</taxon>
        <taxon>Roseibium</taxon>
    </lineage>
</organism>
<feature type="domain" description="N-acetylmuramoyl-L-alanine amidase" evidence="2">
    <location>
        <begin position="8"/>
        <end position="135"/>
    </location>
</feature>
<gene>
    <name evidence="4" type="ORF">M0H32_07275</name>
</gene>
<comment type="caution">
    <text evidence="4">The sequence shown here is derived from an EMBL/GenBank/DDBJ whole genome shotgun (WGS) entry which is preliminary data.</text>
</comment>